<dbReference type="Proteomes" id="UP000315003">
    <property type="component" value="Chromosome"/>
</dbReference>
<protein>
    <submittedName>
        <fullName evidence="3">General stress protein 69</fullName>
        <ecNumber evidence="3">1.1.1.-</ecNumber>
    </submittedName>
</protein>
<feature type="domain" description="NADP-dependent oxidoreductase" evidence="2">
    <location>
        <begin position="6"/>
        <end position="302"/>
    </location>
</feature>
<accession>A0A517SRY7</accession>
<dbReference type="OrthoDB" id="9804790at2"/>
<reference evidence="3 4" key="1">
    <citation type="submission" date="2019-02" db="EMBL/GenBank/DDBJ databases">
        <title>Deep-cultivation of Planctomycetes and their phenomic and genomic characterization uncovers novel biology.</title>
        <authorList>
            <person name="Wiegand S."/>
            <person name="Jogler M."/>
            <person name="Boedeker C."/>
            <person name="Pinto D."/>
            <person name="Vollmers J."/>
            <person name="Rivas-Marin E."/>
            <person name="Kohn T."/>
            <person name="Peeters S.H."/>
            <person name="Heuer A."/>
            <person name="Rast P."/>
            <person name="Oberbeckmann S."/>
            <person name="Bunk B."/>
            <person name="Jeske O."/>
            <person name="Meyerdierks A."/>
            <person name="Storesund J.E."/>
            <person name="Kallscheuer N."/>
            <person name="Luecker S."/>
            <person name="Lage O.M."/>
            <person name="Pohl T."/>
            <person name="Merkel B.J."/>
            <person name="Hornburger P."/>
            <person name="Mueller R.-W."/>
            <person name="Bruemmer F."/>
            <person name="Labrenz M."/>
            <person name="Spormann A.M."/>
            <person name="Op den Camp H."/>
            <person name="Overmann J."/>
            <person name="Amann R."/>
            <person name="Jetten M.S.M."/>
            <person name="Mascher T."/>
            <person name="Medema M.H."/>
            <person name="Devos D.P."/>
            <person name="Kaster A.-K."/>
            <person name="Ovreas L."/>
            <person name="Rohde M."/>
            <person name="Galperin M.Y."/>
            <person name="Jogler C."/>
        </authorList>
    </citation>
    <scope>NUCLEOTIDE SEQUENCE [LARGE SCALE GENOMIC DNA]</scope>
    <source>
        <strain evidence="3 4">SV_7m_r</strain>
    </source>
</reference>
<proteinExistence type="predicted"/>
<dbReference type="InterPro" id="IPR023210">
    <property type="entry name" value="NADP_OxRdtase_dom"/>
</dbReference>
<dbReference type="EC" id="1.1.1.-" evidence="3"/>
<dbReference type="GO" id="GO:0005829">
    <property type="term" value="C:cytosol"/>
    <property type="evidence" value="ECO:0007669"/>
    <property type="project" value="TreeGrafter"/>
</dbReference>
<dbReference type="SUPFAM" id="SSF51430">
    <property type="entry name" value="NAD(P)-linked oxidoreductase"/>
    <property type="match status" value="1"/>
</dbReference>
<evidence type="ECO:0000256" key="1">
    <source>
        <dbReference type="ARBA" id="ARBA00023002"/>
    </source>
</evidence>
<dbReference type="EMBL" id="CP036272">
    <property type="protein sequence ID" value="QDT58853.1"/>
    <property type="molecule type" value="Genomic_DNA"/>
</dbReference>
<dbReference type="AlphaFoldDB" id="A0A517SRY7"/>
<keyword evidence="4" id="KW-1185">Reference proteome</keyword>
<dbReference type="InterPro" id="IPR050523">
    <property type="entry name" value="AKR_Detox_Biosynth"/>
</dbReference>
<name>A0A517SRY7_9BACT</name>
<dbReference type="PANTHER" id="PTHR43364:SF4">
    <property type="entry name" value="NAD(P)-LINKED OXIDOREDUCTASE SUPERFAMILY PROTEIN"/>
    <property type="match status" value="1"/>
</dbReference>
<dbReference type="InterPro" id="IPR036812">
    <property type="entry name" value="NAD(P)_OxRdtase_dom_sf"/>
</dbReference>
<evidence type="ECO:0000259" key="2">
    <source>
        <dbReference type="Pfam" id="PF00248"/>
    </source>
</evidence>
<dbReference type="Pfam" id="PF00248">
    <property type="entry name" value="Aldo_ket_red"/>
    <property type="match status" value="1"/>
</dbReference>
<organism evidence="3 4">
    <name type="scientific">Stieleria bergensis</name>
    <dbReference type="NCBI Taxonomy" id="2528025"/>
    <lineage>
        <taxon>Bacteria</taxon>
        <taxon>Pseudomonadati</taxon>
        <taxon>Planctomycetota</taxon>
        <taxon>Planctomycetia</taxon>
        <taxon>Pirellulales</taxon>
        <taxon>Pirellulaceae</taxon>
        <taxon>Stieleria</taxon>
    </lineage>
</organism>
<dbReference type="PANTHER" id="PTHR43364">
    <property type="entry name" value="NADH-SPECIFIC METHYLGLYOXAL REDUCTASE-RELATED"/>
    <property type="match status" value="1"/>
</dbReference>
<dbReference type="GO" id="GO:0016491">
    <property type="term" value="F:oxidoreductase activity"/>
    <property type="evidence" value="ECO:0007669"/>
    <property type="project" value="UniProtKB-KW"/>
</dbReference>
<evidence type="ECO:0000313" key="3">
    <source>
        <dbReference type="EMBL" id="QDT58853.1"/>
    </source>
</evidence>
<gene>
    <name evidence="3" type="primary">yhdN</name>
    <name evidence="3" type="ORF">SV7mr_13540</name>
</gene>
<keyword evidence="1 3" id="KW-0560">Oxidoreductase</keyword>
<evidence type="ECO:0000313" key="4">
    <source>
        <dbReference type="Proteomes" id="UP000315003"/>
    </source>
</evidence>
<dbReference type="RefSeq" id="WP_145270316.1">
    <property type="nucleotide sequence ID" value="NZ_CP036272.1"/>
</dbReference>
<sequence length="309" mass="33996">MNASPRIVLGLWPIAGVTTVGVTEHDALATIHTALDCGVTAFDSAFSYGYQGESDCYLGQCLASNRVGLEREQLTIMGKVGQRWTPSRQRYVDASPEQLTADAELSLKRMGIDGFDVLYLHSPDSQVPVERSAEAMFRLQQRGLCRQLGFCNASMEQYQQFAQVAPLKAIQGPLNLVQGQQTPEWLNWARHNQVQTFVFWTLMKGLLAGKIGRDHQFAEGDSRPGYEIFQGQQREQVHQAIDRLEVLAADHHTTVAKLSIGWALAQDGVAGALVGARYPEQVLETCHATALSDDLVAAVNAIVQQTCLQ</sequence>
<dbReference type="Gene3D" id="3.20.20.100">
    <property type="entry name" value="NADP-dependent oxidoreductase domain"/>
    <property type="match status" value="1"/>
</dbReference>